<proteinExistence type="predicted"/>
<evidence type="ECO:0000313" key="2">
    <source>
        <dbReference type="Proteomes" id="UP000217790"/>
    </source>
</evidence>
<reference evidence="2" key="1">
    <citation type="journal article" date="2017" name="Nat. Ecol. Evol.">
        <title>Genome expansion and lineage-specific genetic innovations in the forest pathogenic fungi Armillaria.</title>
        <authorList>
            <person name="Sipos G."/>
            <person name="Prasanna A.N."/>
            <person name="Walter M.C."/>
            <person name="O'Connor E."/>
            <person name="Balint B."/>
            <person name="Krizsan K."/>
            <person name="Kiss B."/>
            <person name="Hess J."/>
            <person name="Varga T."/>
            <person name="Slot J."/>
            <person name="Riley R."/>
            <person name="Boka B."/>
            <person name="Rigling D."/>
            <person name="Barry K."/>
            <person name="Lee J."/>
            <person name="Mihaltcheva S."/>
            <person name="LaButti K."/>
            <person name="Lipzen A."/>
            <person name="Waldron R."/>
            <person name="Moloney N.M."/>
            <person name="Sperisen C."/>
            <person name="Kredics L."/>
            <person name="Vagvoelgyi C."/>
            <person name="Patrignani A."/>
            <person name="Fitzpatrick D."/>
            <person name="Nagy I."/>
            <person name="Doyle S."/>
            <person name="Anderson J.B."/>
            <person name="Grigoriev I.V."/>
            <person name="Gueldener U."/>
            <person name="Muensterkoetter M."/>
            <person name="Nagy L.G."/>
        </authorList>
    </citation>
    <scope>NUCLEOTIDE SEQUENCE [LARGE SCALE GENOMIC DNA]</scope>
    <source>
        <strain evidence="2">Ar21-2</strain>
    </source>
</reference>
<dbReference type="InParanoid" id="A0A2H3ECU2"/>
<accession>A0A2H3ECU2</accession>
<protein>
    <submittedName>
        <fullName evidence="1">Uncharacterized protein</fullName>
    </submittedName>
</protein>
<organism evidence="1 2">
    <name type="scientific">Armillaria gallica</name>
    <name type="common">Bulbous honey fungus</name>
    <name type="synonym">Armillaria bulbosa</name>
    <dbReference type="NCBI Taxonomy" id="47427"/>
    <lineage>
        <taxon>Eukaryota</taxon>
        <taxon>Fungi</taxon>
        <taxon>Dikarya</taxon>
        <taxon>Basidiomycota</taxon>
        <taxon>Agaricomycotina</taxon>
        <taxon>Agaricomycetes</taxon>
        <taxon>Agaricomycetidae</taxon>
        <taxon>Agaricales</taxon>
        <taxon>Marasmiineae</taxon>
        <taxon>Physalacriaceae</taxon>
        <taxon>Armillaria</taxon>
    </lineage>
</organism>
<evidence type="ECO:0000313" key="1">
    <source>
        <dbReference type="EMBL" id="PBK98293.1"/>
    </source>
</evidence>
<dbReference type="EMBL" id="KZ293648">
    <property type="protein sequence ID" value="PBK98293.1"/>
    <property type="molecule type" value="Genomic_DNA"/>
</dbReference>
<dbReference type="OrthoDB" id="10596130at2759"/>
<dbReference type="AlphaFoldDB" id="A0A2H3ECU2"/>
<keyword evidence="2" id="KW-1185">Reference proteome</keyword>
<sequence length="112" mass="12490">MHHTTSPLFKTFRAWHLLPLLVILSRPPSDWMDPGMQLLKATQSGFIMVAVFLQTLRTNVTHLVTGATALTAFNEAVQVGVVKILYIYVPPYLVLPYLLPSNVILLSAISIF</sequence>
<gene>
    <name evidence="1" type="ORF">ARMGADRAFT_1026355</name>
</gene>
<name>A0A2H3ECU2_ARMGA</name>
<dbReference type="Proteomes" id="UP000217790">
    <property type="component" value="Unassembled WGS sequence"/>
</dbReference>